<dbReference type="OrthoDB" id="529907at2"/>
<proteinExistence type="predicted"/>
<accession>A0A4U1IZ94</accession>
<evidence type="ECO:0000313" key="4">
    <source>
        <dbReference type="EMBL" id="TKC99558.1"/>
    </source>
</evidence>
<dbReference type="GO" id="GO:0016747">
    <property type="term" value="F:acyltransferase activity, transferring groups other than amino-acyl groups"/>
    <property type="evidence" value="ECO:0007669"/>
    <property type="project" value="InterPro"/>
</dbReference>
<dbReference type="AlphaFoldDB" id="A0A4U1IZ94"/>
<name>A0A4U1IZ94_9BACT</name>
<evidence type="ECO:0000259" key="3">
    <source>
        <dbReference type="PROSITE" id="PS51186"/>
    </source>
</evidence>
<dbReference type="Proteomes" id="UP000309215">
    <property type="component" value="Unassembled WGS sequence"/>
</dbReference>
<dbReference type="InterPro" id="IPR016181">
    <property type="entry name" value="Acyl_CoA_acyltransferase"/>
</dbReference>
<gene>
    <name evidence="4" type="ORF">E8A74_37285</name>
</gene>
<protein>
    <submittedName>
        <fullName evidence="4">GNAT family N-acetyltransferase</fullName>
    </submittedName>
</protein>
<dbReference type="PANTHER" id="PTHR43877">
    <property type="entry name" value="AMINOALKYLPHOSPHONATE N-ACETYLTRANSFERASE-RELATED-RELATED"/>
    <property type="match status" value="1"/>
</dbReference>
<evidence type="ECO:0000313" key="5">
    <source>
        <dbReference type="Proteomes" id="UP000309215"/>
    </source>
</evidence>
<dbReference type="InterPro" id="IPR050832">
    <property type="entry name" value="Bact_Acetyltransf"/>
</dbReference>
<sequence length="205" mass="22440">MPFTPFPPSHVPLRKGRRALLRMAIYPADSAGLLDLERAIVDARHGIVKYPDELPDDPITYGELQIRAGMAATDGSAFCMVAEEEGRGIVAEASLLRLSFRMVRHVAVLGIGVHPDAQGIGLGRALLEALLGWVRDHRDEDGGRIHRVELHVRADNPRAVALYRSLGFQQEGSRRGLLRRDDGLFVDDIGMGLLLPDLDEPPASA</sequence>
<dbReference type="SUPFAM" id="SSF55729">
    <property type="entry name" value="Acyl-CoA N-acyltransferases (Nat)"/>
    <property type="match status" value="1"/>
</dbReference>
<keyword evidence="2" id="KW-0012">Acyltransferase</keyword>
<organism evidence="4 5">
    <name type="scientific">Polyangium fumosum</name>
    <dbReference type="NCBI Taxonomy" id="889272"/>
    <lineage>
        <taxon>Bacteria</taxon>
        <taxon>Pseudomonadati</taxon>
        <taxon>Myxococcota</taxon>
        <taxon>Polyangia</taxon>
        <taxon>Polyangiales</taxon>
        <taxon>Polyangiaceae</taxon>
        <taxon>Polyangium</taxon>
    </lineage>
</organism>
<dbReference type="Gene3D" id="3.40.630.30">
    <property type="match status" value="1"/>
</dbReference>
<dbReference type="PROSITE" id="PS51186">
    <property type="entry name" value="GNAT"/>
    <property type="match status" value="1"/>
</dbReference>
<evidence type="ECO:0000256" key="2">
    <source>
        <dbReference type="ARBA" id="ARBA00023315"/>
    </source>
</evidence>
<evidence type="ECO:0000256" key="1">
    <source>
        <dbReference type="ARBA" id="ARBA00022679"/>
    </source>
</evidence>
<dbReference type="CDD" id="cd04301">
    <property type="entry name" value="NAT_SF"/>
    <property type="match status" value="1"/>
</dbReference>
<reference evidence="4 5" key="1">
    <citation type="submission" date="2019-04" db="EMBL/GenBank/DDBJ databases">
        <authorList>
            <person name="Li Y."/>
            <person name="Wang J."/>
        </authorList>
    </citation>
    <scope>NUCLEOTIDE SEQUENCE [LARGE SCALE GENOMIC DNA]</scope>
    <source>
        <strain evidence="4 5">DSM 14668</strain>
    </source>
</reference>
<feature type="domain" description="N-acetyltransferase" evidence="3">
    <location>
        <begin position="34"/>
        <end position="196"/>
    </location>
</feature>
<dbReference type="InterPro" id="IPR000182">
    <property type="entry name" value="GNAT_dom"/>
</dbReference>
<comment type="caution">
    <text evidence="4">The sequence shown here is derived from an EMBL/GenBank/DDBJ whole genome shotgun (WGS) entry which is preliminary data.</text>
</comment>
<dbReference type="RefSeq" id="WP_136933866.1">
    <property type="nucleotide sequence ID" value="NZ_SSMQ01000055.1"/>
</dbReference>
<keyword evidence="1 4" id="KW-0808">Transferase</keyword>
<dbReference type="Pfam" id="PF00583">
    <property type="entry name" value="Acetyltransf_1"/>
    <property type="match status" value="1"/>
</dbReference>
<keyword evidence="5" id="KW-1185">Reference proteome</keyword>
<dbReference type="EMBL" id="SSMQ01000055">
    <property type="protein sequence ID" value="TKC99558.1"/>
    <property type="molecule type" value="Genomic_DNA"/>
</dbReference>